<proteinExistence type="predicted"/>
<dbReference type="AlphaFoldDB" id="A0A1S2Q7X9"/>
<accession>A0A1S2Q7X9</accession>
<dbReference type="RefSeq" id="WP_071383314.1">
    <property type="nucleotide sequence ID" value="NZ_MLYO01000041.1"/>
</dbReference>
<evidence type="ECO:0000313" key="2">
    <source>
        <dbReference type="Proteomes" id="UP000179642"/>
    </source>
</evidence>
<dbReference type="EMBL" id="MLYO01000041">
    <property type="protein sequence ID" value="OIK02242.1"/>
    <property type="molecule type" value="Genomic_DNA"/>
</dbReference>
<organism evidence="1 2">
    <name type="scientific">Streptomyces monashensis</name>
    <dbReference type="NCBI Taxonomy" id="1678012"/>
    <lineage>
        <taxon>Bacteria</taxon>
        <taxon>Bacillati</taxon>
        <taxon>Actinomycetota</taxon>
        <taxon>Actinomycetes</taxon>
        <taxon>Kitasatosporales</taxon>
        <taxon>Streptomycetaceae</taxon>
        <taxon>Streptomyces</taxon>
    </lineage>
</organism>
<comment type="caution">
    <text evidence="1">The sequence shown here is derived from an EMBL/GenBank/DDBJ whole genome shotgun (WGS) entry which is preliminary data.</text>
</comment>
<sequence>MSEEFGDVVRGAVVAVFAVEPGHGGDVLEERVGDAGQGVDDRYHFVREAAVVRPAGDLQTGAQEGVALAAGRAVAAPAGGPADPAPLADALAVVWSRPE</sequence>
<name>A0A1S2Q7X9_9ACTN</name>
<keyword evidence="2" id="KW-1185">Reference proteome</keyword>
<dbReference type="Proteomes" id="UP000179642">
    <property type="component" value="Unassembled WGS sequence"/>
</dbReference>
<protein>
    <submittedName>
        <fullName evidence="1">Uncharacterized protein</fullName>
    </submittedName>
</protein>
<reference evidence="1 2" key="1">
    <citation type="submission" date="2016-10" db="EMBL/GenBank/DDBJ databases">
        <title>Genome sequence of Streptomyces sp. MUSC 1.</title>
        <authorList>
            <person name="Lee L.-H."/>
            <person name="Ser H.-L."/>
            <person name="Law J.W.-F."/>
        </authorList>
    </citation>
    <scope>NUCLEOTIDE SEQUENCE [LARGE SCALE GENOMIC DNA]</scope>
    <source>
        <strain evidence="1 2">MUSC 1</strain>
    </source>
</reference>
<gene>
    <name evidence="1" type="ORF">BIV23_25705</name>
</gene>
<evidence type="ECO:0000313" key="1">
    <source>
        <dbReference type="EMBL" id="OIK02242.1"/>
    </source>
</evidence>